<protein>
    <submittedName>
        <fullName evidence="1">Uncharacterized protein</fullName>
    </submittedName>
</protein>
<evidence type="ECO:0000313" key="2">
    <source>
        <dbReference type="Proteomes" id="UP000034307"/>
    </source>
</evidence>
<proteinExistence type="predicted"/>
<organism evidence="1 2">
    <name type="scientific">Candidatus Amesbacteria bacterium GW2011_GWA2_47_11b</name>
    <dbReference type="NCBI Taxonomy" id="1618358"/>
    <lineage>
        <taxon>Bacteria</taxon>
        <taxon>Candidatus Amesiibacteriota</taxon>
    </lineage>
</organism>
<evidence type="ECO:0000313" key="1">
    <source>
        <dbReference type="EMBL" id="KKU57798.1"/>
    </source>
</evidence>
<dbReference type="Proteomes" id="UP000034307">
    <property type="component" value="Unassembled WGS sequence"/>
</dbReference>
<dbReference type="AlphaFoldDB" id="A0A0G1TUI6"/>
<dbReference type="EMBL" id="LCNO01000009">
    <property type="protein sequence ID" value="KKU57798.1"/>
    <property type="molecule type" value="Genomic_DNA"/>
</dbReference>
<comment type="caution">
    <text evidence="1">The sequence shown here is derived from an EMBL/GenBank/DDBJ whole genome shotgun (WGS) entry which is preliminary data.</text>
</comment>
<sequence length="206" mass="23858">MSYSEILKIVPIAKSTLQNWLTLSGLTLTKEHLEIQLKKRIENKRVATESAKITRDIRINREINSFVKSCRGFLSEPLFVAGIVAYEAEGAKTGSKFSNSDYRLIKVFINFLNKYVSPVQELALGYRVYIHETRATDLGRIKKYWAEKLFVSESEIKQSWKKNIVKKRRMNPDYFGQLEITIRSKLIGRKLLRLSDIIMESYCGVV</sequence>
<dbReference type="STRING" id="1618358.UX80_C0009G0013"/>
<gene>
    <name evidence="1" type="ORF">UX80_C0009G0013</name>
</gene>
<reference evidence="1 2" key="1">
    <citation type="journal article" date="2015" name="Nature">
        <title>rRNA introns, odd ribosomes, and small enigmatic genomes across a large radiation of phyla.</title>
        <authorList>
            <person name="Brown C.T."/>
            <person name="Hug L.A."/>
            <person name="Thomas B.C."/>
            <person name="Sharon I."/>
            <person name="Castelle C.J."/>
            <person name="Singh A."/>
            <person name="Wilkins M.J."/>
            <person name="Williams K.H."/>
            <person name="Banfield J.F."/>
        </authorList>
    </citation>
    <scope>NUCLEOTIDE SEQUENCE [LARGE SCALE GENOMIC DNA]</scope>
</reference>
<name>A0A0G1TUI6_9BACT</name>
<accession>A0A0G1TUI6</accession>